<reference evidence="1" key="1">
    <citation type="journal article" date="2021" name="Proc. Natl. Acad. Sci. U.S.A.">
        <title>A Catalog of Tens of Thousands of Viruses from Human Metagenomes Reveals Hidden Associations with Chronic Diseases.</title>
        <authorList>
            <person name="Tisza M.J."/>
            <person name="Buck C.B."/>
        </authorList>
    </citation>
    <scope>NUCLEOTIDE SEQUENCE</scope>
    <source>
        <strain evidence="1">CtSGm32</strain>
    </source>
</reference>
<protein>
    <submittedName>
        <fullName evidence="1">Uncharacterized protein</fullName>
    </submittedName>
</protein>
<organism evidence="1">
    <name type="scientific">Myoviridae sp. ctSGm32</name>
    <dbReference type="NCBI Taxonomy" id="2826653"/>
    <lineage>
        <taxon>Viruses</taxon>
        <taxon>Duplodnaviria</taxon>
        <taxon>Heunggongvirae</taxon>
        <taxon>Uroviricota</taxon>
        <taxon>Caudoviricetes</taxon>
    </lineage>
</organism>
<name>A0A8S5NPN9_9CAUD</name>
<proteinExistence type="predicted"/>
<sequence>MLRHSNTSYYFIYFFTANTNIISKVNVFNITCPVNLVPKSNAPTCP</sequence>
<dbReference type="EMBL" id="BK015207">
    <property type="protein sequence ID" value="DAD96011.1"/>
    <property type="molecule type" value="Genomic_DNA"/>
</dbReference>
<evidence type="ECO:0000313" key="1">
    <source>
        <dbReference type="EMBL" id="DAD96011.1"/>
    </source>
</evidence>
<accession>A0A8S5NPN9</accession>